<evidence type="ECO:0000313" key="5">
    <source>
        <dbReference type="EMBL" id="MBB3325202.1"/>
    </source>
</evidence>
<dbReference type="GO" id="GO:0003700">
    <property type="term" value="F:DNA-binding transcription factor activity"/>
    <property type="evidence" value="ECO:0007669"/>
    <property type="project" value="InterPro"/>
</dbReference>
<evidence type="ECO:0000259" key="4">
    <source>
        <dbReference type="PROSITE" id="PS50995"/>
    </source>
</evidence>
<dbReference type="GO" id="GO:0006950">
    <property type="term" value="P:response to stress"/>
    <property type="evidence" value="ECO:0007669"/>
    <property type="project" value="TreeGrafter"/>
</dbReference>
<gene>
    <name evidence="5" type="ORF">FHX39_000146</name>
</gene>
<dbReference type="InterPro" id="IPR036388">
    <property type="entry name" value="WH-like_DNA-bd_sf"/>
</dbReference>
<comment type="caution">
    <text evidence="5">The sequence shown here is derived from an EMBL/GenBank/DDBJ whole genome shotgun (WGS) entry which is preliminary data.</text>
</comment>
<evidence type="ECO:0000256" key="3">
    <source>
        <dbReference type="ARBA" id="ARBA00023163"/>
    </source>
</evidence>
<dbReference type="PANTHER" id="PTHR33164:SF95">
    <property type="entry name" value="TRANSCRIPTIONAL REGULATOR"/>
    <property type="match status" value="1"/>
</dbReference>
<dbReference type="PRINTS" id="PR00598">
    <property type="entry name" value="HTHMARR"/>
</dbReference>
<dbReference type="GO" id="GO:0003677">
    <property type="term" value="F:DNA binding"/>
    <property type="evidence" value="ECO:0007669"/>
    <property type="project" value="UniProtKB-KW"/>
</dbReference>
<dbReference type="InterPro" id="IPR000835">
    <property type="entry name" value="HTH_MarR-typ"/>
</dbReference>
<feature type="domain" description="HTH marR-type" evidence="4">
    <location>
        <begin position="1"/>
        <end position="142"/>
    </location>
</feature>
<evidence type="ECO:0000313" key="6">
    <source>
        <dbReference type="Proteomes" id="UP000565572"/>
    </source>
</evidence>
<dbReference type="Pfam" id="PF12802">
    <property type="entry name" value="MarR_2"/>
    <property type="match status" value="1"/>
</dbReference>
<accession>A0A7W5JT46</accession>
<dbReference type="PANTHER" id="PTHR33164">
    <property type="entry name" value="TRANSCRIPTIONAL REGULATOR, MARR FAMILY"/>
    <property type="match status" value="1"/>
</dbReference>
<evidence type="ECO:0000256" key="2">
    <source>
        <dbReference type="ARBA" id="ARBA00023125"/>
    </source>
</evidence>
<dbReference type="PROSITE" id="PS01117">
    <property type="entry name" value="HTH_MARR_1"/>
    <property type="match status" value="1"/>
</dbReference>
<dbReference type="PROSITE" id="PS50995">
    <property type="entry name" value="HTH_MARR_2"/>
    <property type="match status" value="1"/>
</dbReference>
<dbReference type="SMART" id="SM00347">
    <property type="entry name" value="HTH_MARR"/>
    <property type="match status" value="1"/>
</dbReference>
<dbReference type="RefSeq" id="WP_183335928.1">
    <property type="nucleotide sequence ID" value="NZ_JACHZG010000001.1"/>
</dbReference>
<keyword evidence="2 5" id="KW-0238">DNA-binding</keyword>
<protein>
    <submittedName>
        <fullName evidence="5">DNA-binding MarR family transcriptional regulator</fullName>
    </submittedName>
</protein>
<dbReference type="AlphaFoldDB" id="A0A7W5JT46"/>
<evidence type="ECO:0000256" key="1">
    <source>
        <dbReference type="ARBA" id="ARBA00023015"/>
    </source>
</evidence>
<dbReference type="InterPro" id="IPR039422">
    <property type="entry name" value="MarR/SlyA-like"/>
</dbReference>
<organism evidence="5 6">
    <name type="scientific">Microlunatus antarcticus</name>
    <dbReference type="NCBI Taxonomy" id="53388"/>
    <lineage>
        <taxon>Bacteria</taxon>
        <taxon>Bacillati</taxon>
        <taxon>Actinomycetota</taxon>
        <taxon>Actinomycetes</taxon>
        <taxon>Propionibacteriales</taxon>
        <taxon>Propionibacteriaceae</taxon>
        <taxon>Microlunatus</taxon>
    </lineage>
</organism>
<keyword evidence="1" id="KW-0805">Transcription regulation</keyword>
<dbReference type="InterPro" id="IPR036390">
    <property type="entry name" value="WH_DNA-bd_sf"/>
</dbReference>
<name>A0A7W5JT46_9ACTN</name>
<dbReference type="Proteomes" id="UP000565572">
    <property type="component" value="Unassembled WGS sequence"/>
</dbReference>
<dbReference type="SUPFAM" id="SSF46785">
    <property type="entry name" value="Winged helix' DNA-binding domain"/>
    <property type="match status" value="1"/>
</dbReference>
<dbReference type="EMBL" id="JACHZG010000001">
    <property type="protein sequence ID" value="MBB3325202.1"/>
    <property type="molecule type" value="Genomic_DNA"/>
</dbReference>
<reference evidence="5 6" key="1">
    <citation type="submission" date="2020-08" db="EMBL/GenBank/DDBJ databases">
        <title>Sequencing the genomes of 1000 actinobacteria strains.</title>
        <authorList>
            <person name="Klenk H.-P."/>
        </authorList>
    </citation>
    <scope>NUCLEOTIDE SEQUENCE [LARGE SCALE GENOMIC DNA]</scope>
    <source>
        <strain evidence="5 6">DSM 11053</strain>
    </source>
</reference>
<keyword evidence="3" id="KW-0804">Transcription</keyword>
<sequence length="149" mass="16134">MAEEQTAPARLRALASWQAGRVATLGARLTAAHMALEARSDFAVLAALDELGALSQAEIGRSLGLDRANVNRIVTRLEREGLLERAADPHDGRRLVLTATAAGGDHLRDLERRAARVQDELLVALDAEEREQLRLLLDRVLAAHPAQPA</sequence>
<dbReference type="InterPro" id="IPR023187">
    <property type="entry name" value="Tscrpt_reg_MarR-type_CS"/>
</dbReference>
<proteinExistence type="predicted"/>
<dbReference type="Gene3D" id="1.10.10.10">
    <property type="entry name" value="Winged helix-like DNA-binding domain superfamily/Winged helix DNA-binding domain"/>
    <property type="match status" value="1"/>
</dbReference>
<keyword evidence="6" id="KW-1185">Reference proteome</keyword>